<evidence type="ECO:0000256" key="2">
    <source>
        <dbReference type="ARBA" id="ARBA00022801"/>
    </source>
</evidence>
<keyword evidence="2 4" id="KW-0378">Hydrolase</keyword>
<dbReference type="SFLD" id="SFLDG01129">
    <property type="entry name" value="C1.5:_HAD__Beta-PGM__Phosphata"/>
    <property type="match status" value="1"/>
</dbReference>
<proteinExistence type="predicted"/>
<dbReference type="SUPFAM" id="SSF56784">
    <property type="entry name" value="HAD-like"/>
    <property type="match status" value="1"/>
</dbReference>
<protein>
    <submittedName>
        <fullName evidence="4">HAD family hydrolase</fullName>
    </submittedName>
</protein>
<comment type="caution">
    <text evidence="4">The sequence shown here is derived from an EMBL/GenBank/DDBJ whole genome shotgun (WGS) entry which is preliminary data.</text>
</comment>
<evidence type="ECO:0000256" key="1">
    <source>
        <dbReference type="ARBA" id="ARBA00022723"/>
    </source>
</evidence>
<dbReference type="RefSeq" id="WP_310917916.1">
    <property type="nucleotide sequence ID" value="NZ_JAMQON010000001.1"/>
</dbReference>
<dbReference type="SFLD" id="SFLDS00003">
    <property type="entry name" value="Haloacid_Dehalogenase"/>
    <property type="match status" value="1"/>
</dbReference>
<evidence type="ECO:0000256" key="3">
    <source>
        <dbReference type="ARBA" id="ARBA00022842"/>
    </source>
</evidence>
<dbReference type="PANTHER" id="PTHR46470:SF2">
    <property type="entry name" value="GLYCERALDEHYDE 3-PHOSPHATE PHOSPHATASE"/>
    <property type="match status" value="1"/>
</dbReference>
<name>A0ABU2F8V5_9EURY</name>
<accession>A0ABU2F8V5</accession>
<dbReference type="Proteomes" id="UP001259659">
    <property type="component" value="Unassembled WGS sequence"/>
</dbReference>
<dbReference type="InterPro" id="IPR051400">
    <property type="entry name" value="HAD-like_hydrolase"/>
</dbReference>
<reference evidence="4 5" key="1">
    <citation type="submission" date="2022-06" db="EMBL/GenBank/DDBJ databases">
        <title>Haloarcula sp. a new haloarchaeum isolate from saline soil.</title>
        <authorList>
            <person name="Strakova D."/>
            <person name="Galisteo C."/>
            <person name="Sanchez-Porro C."/>
            <person name="Ventosa A."/>
        </authorList>
    </citation>
    <scope>NUCLEOTIDE SEQUENCE [LARGE SCALE GENOMIC DNA]</scope>
    <source>
        <strain evidence="4 5">S1CR25-12</strain>
    </source>
</reference>
<dbReference type="EMBL" id="JAMQON010000001">
    <property type="protein sequence ID" value="MDS0258348.1"/>
    <property type="molecule type" value="Genomic_DNA"/>
</dbReference>
<dbReference type="InterPro" id="IPR036412">
    <property type="entry name" value="HAD-like_sf"/>
</dbReference>
<dbReference type="PANTHER" id="PTHR46470">
    <property type="entry name" value="N-ACYLNEURAMINATE-9-PHOSPHATASE"/>
    <property type="match status" value="1"/>
</dbReference>
<gene>
    <name evidence="4" type="ORF">NDI56_02860</name>
</gene>
<dbReference type="InterPro" id="IPR023214">
    <property type="entry name" value="HAD_sf"/>
</dbReference>
<evidence type="ECO:0000313" key="5">
    <source>
        <dbReference type="Proteomes" id="UP001259659"/>
    </source>
</evidence>
<dbReference type="Gene3D" id="3.40.50.1000">
    <property type="entry name" value="HAD superfamily/HAD-like"/>
    <property type="match status" value="1"/>
</dbReference>
<evidence type="ECO:0000313" key="4">
    <source>
        <dbReference type="EMBL" id="MDS0258348.1"/>
    </source>
</evidence>
<keyword evidence="1" id="KW-0479">Metal-binding</keyword>
<dbReference type="Pfam" id="PF00702">
    <property type="entry name" value="Hydrolase"/>
    <property type="match status" value="1"/>
</dbReference>
<dbReference type="GO" id="GO:0016787">
    <property type="term" value="F:hydrolase activity"/>
    <property type="evidence" value="ECO:0007669"/>
    <property type="project" value="UniProtKB-KW"/>
</dbReference>
<keyword evidence="5" id="KW-1185">Reference proteome</keyword>
<organism evidence="4 5">
    <name type="scientific">Haloarcula saliterrae</name>
    <dbReference type="NCBI Taxonomy" id="2950534"/>
    <lineage>
        <taxon>Archaea</taxon>
        <taxon>Methanobacteriati</taxon>
        <taxon>Methanobacteriota</taxon>
        <taxon>Stenosarchaea group</taxon>
        <taxon>Halobacteria</taxon>
        <taxon>Halobacteriales</taxon>
        <taxon>Haloarculaceae</taxon>
        <taxon>Haloarcula</taxon>
    </lineage>
</organism>
<sequence>MVHAVCFDLDGTLFDDRQYARAGLENAASELARRTGVDLTEELVEAYFGRGRRTATFDVVLAEAGLSEDHVPALVRAYHDSEGPLVPYRDAVETLDSLRTAYDIGVITGGTNGRGKLARLGLDGHVDEVIVTADREDSKHAPDPFIEMAARFGVSHDAMAFVGDRPELDFPQPNRLGMTTIRLRRGHYASAAARGDAVPDIEVDSLAEVREAIPRLDR</sequence>
<dbReference type="Gene3D" id="1.10.150.520">
    <property type="match status" value="1"/>
</dbReference>
<keyword evidence="3" id="KW-0460">Magnesium</keyword>